<dbReference type="PROSITE" id="PS50902">
    <property type="entry name" value="FLAVODOXIN_LIKE"/>
    <property type="match status" value="1"/>
</dbReference>
<dbReference type="EC" id="1.14.13.39" evidence="2"/>
<dbReference type="GO" id="GO:0009055">
    <property type="term" value="F:electron transfer activity"/>
    <property type="evidence" value="ECO:0007669"/>
    <property type="project" value="InterPro"/>
</dbReference>
<reference evidence="2" key="1">
    <citation type="submission" date="2013-08" db="EMBL/GenBank/DDBJ databases">
        <authorList>
            <person name="Mendez C."/>
            <person name="Richter M."/>
            <person name="Ferrer M."/>
            <person name="Sanchez J."/>
        </authorList>
    </citation>
    <scope>NUCLEOTIDE SEQUENCE</scope>
</reference>
<dbReference type="SUPFAM" id="SSF52218">
    <property type="entry name" value="Flavoproteins"/>
    <property type="match status" value="1"/>
</dbReference>
<gene>
    <name evidence="2" type="ORF">B2A_15512</name>
</gene>
<keyword evidence="2" id="KW-0560">Oxidoreductase</keyword>
<dbReference type="InterPro" id="IPR001226">
    <property type="entry name" value="Flavodoxin_CS"/>
</dbReference>
<evidence type="ECO:0000313" key="2">
    <source>
        <dbReference type="EMBL" id="EQD26772.1"/>
    </source>
</evidence>
<dbReference type="GO" id="GO:0004517">
    <property type="term" value="F:nitric-oxide synthase activity"/>
    <property type="evidence" value="ECO:0007669"/>
    <property type="project" value="UniProtKB-EC"/>
</dbReference>
<dbReference type="AlphaFoldDB" id="T0Y4D5"/>
<feature type="domain" description="Flavodoxin-like" evidence="1">
    <location>
        <begin position="4"/>
        <end position="64"/>
    </location>
</feature>
<reference evidence="2" key="2">
    <citation type="journal article" date="2014" name="ISME J.">
        <title>Microbial stratification in low pH oxic and suboxic macroscopic growths along an acid mine drainage.</title>
        <authorList>
            <person name="Mendez-Garcia C."/>
            <person name="Mesa V."/>
            <person name="Sprenger R.R."/>
            <person name="Richter M."/>
            <person name="Diez M.S."/>
            <person name="Solano J."/>
            <person name="Bargiela R."/>
            <person name="Golyshina O.V."/>
            <person name="Manteca A."/>
            <person name="Ramos J.L."/>
            <person name="Gallego J.R."/>
            <person name="Llorente I."/>
            <person name="Martins Dos Santos V.A."/>
            <person name="Jensen O.N."/>
            <person name="Pelaez A.I."/>
            <person name="Sanchez J."/>
            <person name="Ferrer M."/>
        </authorList>
    </citation>
    <scope>NUCLEOTIDE SEQUENCE</scope>
</reference>
<evidence type="ECO:0000259" key="1">
    <source>
        <dbReference type="PROSITE" id="PS50902"/>
    </source>
</evidence>
<dbReference type="InterPro" id="IPR029039">
    <property type="entry name" value="Flavoprotein-like_sf"/>
</dbReference>
<dbReference type="InterPro" id="IPR008254">
    <property type="entry name" value="Flavodoxin/NO_synth"/>
</dbReference>
<dbReference type="GO" id="GO:0010181">
    <property type="term" value="F:FMN binding"/>
    <property type="evidence" value="ECO:0007669"/>
    <property type="project" value="InterPro"/>
</dbReference>
<dbReference type="Gene3D" id="3.40.50.360">
    <property type="match status" value="1"/>
</dbReference>
<dbReference type="EMBL" id="AUZZ01011296">
    <property type="protein sequence ID" value="EQD26772.1"/>
    <property type="molecule type" value="Genomic_DNA"/>
</dbReference>
<dbReference type="PROSITE" id="PS00201">
    <property type="entry name" value="FLAVODOXIN"/>
    <property type="match status" value="1"/>
</dbReference>
<sequence>MTEILVLYYSRSGHTADLARRVARGVEEVAGCSARLRQVPPVAPITAVAATTGARGWRALRHAG</sequence>
<protein>
    <submittedName>
        <fullName evidence="2">Flavodoxin/nitric oxide synthase domain protein</fullName>
        <ecNumber evidence="2">1.14.13.39</ecNumber>
    </submittedName>
</protein>
<proteinExistence type="predicted"/>
<name>T0Y4D5_9ZZZZ</name>
<organism evidence="2">
    <name type="scientific">mine drainage metagenome</name>
    <dbReference type="NCBI Taxonomy" id="410659"/>
    <lineage>
        <taxon>unclassified sequences</taxon>
        <taxon>metagenomes</taxon>
        <taxon>ecological metagenomes</taxon>
    </lineage>
</organism>
<comment type="caution">
    <text evidence="2">The sequence shown here is derived from an EMBL/GenBank/DDBJ whole genome shotgun (WGS) entry which is preliminary data.</text>
</comment>
<accession>T0Y4D5</accession>